<reference evidence="1 2" key="1">
    <citation type="submission" date="2020-08" db="EMBL/GenBank/DDBJ databases">
        <title>Sequencing the genomes of 1000 actinobacteria strains.</title>
        <authorList>
            <person name="Klenk H.-P."/>
        </authorList>
    </citation>
    <scope>NUCLEOTIDE SEQUENCE [LARGE SCALE GENOMIC DNA]</scope>
    <source>
        <strain evidence="1 2">DSM 45913</strain>
    </source>
</reference>
<sequence>MFHELAVLVVTDRILPIDSTGRRLPGLLGNVRLVEITCRGPTGSPSRKRGSVTVPRLTVTRLKLR</sequence>
<dbReference type="AlphaFoldDB" id="A0A7X0EXW3"/>
<name>A0A7X0EXW3_9ACTN</name>
<dbReference type="Proteomes" id="UP000583800">
    <property type="component" value="Unassembled WGS sequence"/>
</dbReference>
<gene>
    <name evidence="1" type="ORF">FHU36_004593</name>
</gene>
<organism evidence="1 2">
    <name type="scientific">Nonomuraea muscovyensis</name>
    <dbReference type="NCBI Taxonomy" id="1124761"/>
    <lineage>
        <taxon>Bacteria</taxon>
        <taxon>Bacillati</taxon>
        <taxon>Actinomycetota</taxon>
        <taxon>Actinomycetes</taxon>
        <taxon>Streptosporangiales</taxon>
        <taxon>Streptosporangiaceae</taxon>
        <taxon>Nonomuraea</taxon>
    </lineage>
</organism>
<accession>A0A7X0EXW3</accession>
<dbReference type="EMBL" id="JACHJB010000002">
    <property type="protein sequence ID" value="MBB6348048.1"/>
    <property type="molecule type" value="Genomic_DNA"/>
</dbReference>
<keyword evidence="2" id="KW-1185">Reference proteome</keyword>
<evidence type="ECO:0000313" key="2">
    <source>
        <dbReference type="Proteomes" id="UP000583800"/>
    </source>
</evidence>
<proteinExistence type="predicted"/>
<evidence type="ECO:0000313" key="1">
    <source>
        <dbReference type="EMBL" id="MBB6348048.1"/>
    </source>
</evidence>
<comment type="caution">
    <text evidence="1">The sequence shown here is derived from an EMBL/GenBank/DDBJ whole genome shotgun (WGS) entry which is preliminary data.</text>
</comment>
<protein>
    <submittedName>
        <fullName evidence="1">Uncharacterized protein</fullName>
    </submittedName>
</protein>